<dbReference type="GO" id="GO:0009424">
    <property type="term" value="C:bacterial-type flagellum hook"/>
    <property type="evidence" value="ECO:0007669"/>
    <property type="project" value="UniProtKB-UniRule"/>
</dbReference>
<dbReference type="GO" id="GO:0044780">
    <property type="term" value="P:bacterial-type flagellum assembly"/>
    <property type="evidence" value="ECO:0007669"/>
    <property type="project" value="InterPro"/>
</dbReference>
<feature type="region of interest" description="Disordered" evidence="8">
    <location>
        <begin position="371"/>
        <end position="390"/>
    </location>
</feature>
<evidence type="ECO:0000256" key="6">
    <source>
        <dbReference type="ARBA" id="ARBA00023143"/>
    </source>
</evidence>
<evidence type="ECO:0000313" key="12">
    <source>
        <dbReference type="Proteomes" id="UP000077421"/>
    </source>
</evidence>
<dbReference type="InterPro" id="IPR002371">
    <property type="entry name" value="FlgK"/>
</dbReference>
<evidence type="ECO:0000256" key="1">
    <source>
        <dbReference type="ARBA" id="ARBA00004365"/>
    </source>
</evidence>
<feature type="domain" description="Flagellar hook-associated protein FlgK helical" evidence="10">
    <location>
        <begin position="104"/>
        <end position="323"/>
    </location>
</feature>
<comment type="subcellular location">
    <subcellularLocation>
        <location evidence="1 7">Bacterial flagellum</location>
    </subcellularLocation>
    <subcellularLocation>
        <location evidence="2 7">Secreted</location>
    </subcellularLocation>
</comment>
<sequence length="503" mass="52327">MNISTFYALNVGMSALNSAQQTEDVIANNIANANTPGYVQETANATEATPFPPASTQVGLLIGGQMGQGSSITSVSRQINAFYNEQDRANQGTSAMYNAHQTILTQIEGILNEPSSMSVQTSLDQFFASWQTLSTDPSSTAARQSVITQGQGLAQTLQTITSQLETVQTNLQSQVTQEYTQFNQYATQVATLNNQILAVQKNLQSPNTLLDQRGAILDKMAKLANITITQSSNAFPSPSGTGTIPSEAVNVMIGSVTIVNSSTGTSTTTMINSPTTPASGQTPGSVNLLIGSGQIAGDSQGLTDTGNYLSQLSSIANQISSTFTNPGTTSSGTTITGYPINSGTPSPQFFTVTTDAFGNAILSVNSGITPNTVPASDAPPPGQTGNGNFASYLASQQNTSYTISYTIASPSGTSSSTSATGTLDQLISQMTSSLGNETANVQNNAQTAQALAQQSSTLRQSVSSVDINQQASLMVQYQNAYGAAAKYITVFNAMMQTLLGIVP</sequence>
<dbReference type="InterPro" id="IPR053927">
    <property type="entry name" value="FlgK_helical"/>
</dbReference>
<dbReference type="EMBL" id="LSUQ01000013">
    <property type="protein sequence ID" value="OAG94259.1"/>
    <property type="molecule type" value="Genomic_DNA"/>
</dbReference>
<dbReference type="AlphaFoldDB" id="A0A853KDK3"/>
<dbReference type="Proteomes" id="UP000077421">
    <property type="component" value="Unassembled WGS sequence"/>
</dbReference>
<organism evidence="11 12">
    <name type="scientific">Ferroacidibacillus organovorans</name>
    <dbReference type="NCBI Taxonomy" id="1765683"/>
    <lineage>
        <taxon>Bacteria</taxon>
        <taxon>Bacillati</taxon>
        <taxon>Bacillota</taxon>
        <taxon>Bacilli</taxon>
        <taxon>Bacillales</taxon>
        <taxon>Alicyclobacillaceae</taxon>
        <taxon>Ferroacidibacillus</taxon>
    </lineage>
</organism>
<dbReference type="NCBIfam" id="TIGR02492">
    <property type="entry name" value="flgK_ends"/>
    <property type="match status" value="1"/>
</dbReference>
<comment type="caution">
    <text evidence="11">The sequence shown here is derived from an EMBL/GenBank/DDBJ whole genome shotgun (WGS) entry which is preliminary data.</text>
</comment>
<reference evidence="11 12" key="1">
    <citation type="submission" date="2016-02" db="EMBL/GenBank/DDBJ databases">
        <title>Draft genome sequence of Acidibacillus ferrooxidans SLC66.</title>
        <authorList>
            <person name="Oliveira G."/>
            <person name="Nancucheo I."/>
            <person name="Dall'Agnol H."/>
            <person name="Johnson B."/>
            <person name="Oliveira R."/>
            <person name="Nunes G.L."/>
            <person name="Tzotzos G."/>
            <person name="Orellana S.C."/>
            <person name="Salim A.C."/>
            <person name="Araujo F.M."/>
        </authorList>
    </citation>
    <scope>NUCLEOTIDE SEQUENCE [LARGE SCALE GENOMIC DNA]</scope>
    <source>
        <strain evidence="11 12">SLC66</strain>
    </source>
</reference>
<evidence type="ECO:0000259" key="9">
    <source>
        <dbReference type="Pfam" id="PF00460"/>
    </source>
</evidence>
<dbReference type="SUPFAM" id="SSF64518">
    <property type="entry name" value="Phase 1 flagellin"/>
    <property type="match status" value="1"/>
</dbReference>
<keyword evidence="6 7" id="KW-0975">Bacterial flagellum</keyword>
<dbReference type="InterPro" id="IPR019776">
    <property type="entry name" value="Flagellar_basal_body_rod_CS"/>
</dbReference>
<dbReference type="Pfam" id="PF22638">
    <property type="entry name" value="FlgK_D1"/>
    <property type="match status" value="1"/>
</dbReference>
<comment type="similarity">
    <text evidence="3 7">Belongs to the flagella basal body rod proteins family.</text>
</comment>
<protein>
    <recommendedName>
        <fullName evidence="4 7">Flagellar hook-associated protein 1</fullName>
        <shortName evidence="7">HAP1</shortName>
    </recommendedName>
</protein>
<gene>
    <name evidence="7" type="primary">flgK</name>
    <name evidence="11" type="ORF">AYW79_06485</name>
</gene>
<dbReference type="PANTHER" id="PTHR30033:SF1">
    <property type="entry name" value="FLAGELLAR HOOK-ASSOCIATED PROTEIN 1"/>
    <property type="match status" value="1"/>
</dbReference>
<dbReference type="RefSeq" id="WP_067563438.1">
    <property type="nucleotide sequence ID" value="NZ_LSUQ01000013.1"/>
</dbReference>
<dbReference type="GO" id="GO:0005576">
    <property type="term" value="C:extracellular region"/>
    <property type="evidence" value="ECO:0007669"/>
    <property type="project" value="UniProtKB-SubCell"/>
</dbReference>
<keyword evidence="5 7" id="KW-0964">Secreted</keyword>
<evidence type="ECO:0000259" key="10">
    <source>
        <dbReference type="Pfam" id="PF22638"/>
    </source>
</evidence>
<dbReference type="PANTHER" id="PTHR30033">
    <property type="entry name" value="FLAGELLAR HOOK-ASSOCIATED PROTEIN 1"/>
    <property type="match status" value="1"/>
</dbReference>
<feature type="domain" description="Flagellar basal body rod protein N-terminal" evidence="9">
    <location>
        <begin position="9"/>
        <end position="38"/>
    </location>
</feature>
<evidence type="ECO:0000256" key="3">
    <source>
        <dbReference type="ARBA" id="ARBA00009677"/>
    </source>
</evidence>
<dbReference type="PROSITE" id="PS00588">
    <property type="entry name" value="FLAGELLA_BB_ROD"/>
    <property type="match status" value="1"/>
</dbReference>
<dbReference type="InterPro" id="IPR001444">
    <property type="entry name" value="Flag_bb_rod_N"/>
</dbReference>
<proteinExistence type="inferred from homology"/>
<accession>A0A853KDK3</accession>
<dbReference type="Pfam" id="PF00460">
    <property type="entry name" value="Flg_bb_rod"/>
    <property type="match status" value="1"/>
</dbReference>
<evidence type="ECO:0000313" key="11">
    <source>
        <dbReference type="EMBL" id="OAG94259.1"/>
    </source>
</evidence>
<evidence type="ECO:0000256" key="2">
    <source>
        <dbReference type="ARBA" id="ARBA00004613"/>
    </source>
</evidence>
<dbReference type="PRINTS" id="PR01005">
    <property type="entry name" value="FLGHOOKAP1"/>
</dbReference>
<evidence type="ECO:0000256" key="7">
    <source>
        <dbReference type="RuleBase" id="RU362065"/>
    </source>
</evidence>
<evidence type="ECO:0000256" key="5">
    <source>
        <dbReference type="ARBA" id="ARBA00022525"/>
    </source>
</evidence>
<name>A0A853KDK3_9BACL</name>
<evidence type="ECO:0000256" key="4">
    <source>
        <dbReference type="ARBA" id="ARBA00016244"/>
    </source>
</evidence>
<dbReference type="GO" id="GO:0005198">
    <property type="term" value="F:structural molecule activity"/>
    <property type="evidence" value="ECO:0007669"/>
    <property type="project" value="UniProtKB-UniRule"/>
</dbReference>
<evidence type="ECO:0000256" key="8">
    <source>
        <dbReference type="SAM" id="MobiDB-lite"/>
    </source>
</evidence>
<dbReference type="OrthoDB" id="9802553at2"/>